<sequence>MSNNSPSSTTTSHDSIIPQNSPPCRLSKTISAQQVISLPSCFSGKKRAIFFSPHFTALDHLDWAVSVALLWIKRPQDLPGTIVIVEDIINHTRTLPLLRVQHLVHLPHAFLWFINKRMLIPKILHAKLILHHHTFHHASHDPISSA</sequence>
<name>A0A3P6CPQ8_BRACM</name>
<proteinExistence type="predicted"/>
<accession>A0A3P6CPQ8</accession>
<protein>
    <submittedName>
        <fullName evidence="1">Uncharacterized protein</fullName>
    </submittedName>
</protein>
<reference evidence="2" key="1">
    <citation type="submission" date="2018-11" db="EMBL/GenBank/DDBJ databases">
        <authorList>
            <consortium name="Genoscope - CEA"/>
            <person name="William W."/>
        </authorList>
    </citation>
    <scope>NUCLEOTIDE SEQUENCE</scope>
</reference>
<dbReference type="EMBL" id="LR031577">
    <property type="protein sequence ID" value="VDD17656.1"/>
    <property type="molecule type" value="Genomic_DNA"/>
</dbReference>
<dbReference type="EMBL" id="LS974626">
    <property type="protein sequence ID" value="CAG7910090.1"/>
    <property type="molecule type" value="Genomic_DNA"/>
</dbReference>
<dbReference type="AlphaFoldDB" id="A0A3P6CPQ8"/>
<evidence type="ECO:0000313" key="1">
    <source>
        <dbReference type="EMBL" id="CAG7910090.1"/>
    </source>
</evidence>
<gene>
    <name evidence="2" type="ORF">BRAA10T43369Z</name>
    <name evidence="1" type="ORF">BRAPAZ1V2_A10P13360.2</name>
</gene>
<organism evidence="2">
    <name type="scientific">Brassica campestris</name>
    <name type="common">Field mustard</name>
    <dbReference type="NCBI Taxonomy" id="3711"/>
    <lineage>
        <taxon>Eukaryota</taxon>
        <taxon>Viridiplantae</taxon>
        <taxon>Streptophyta</taxon>
        <taxon>Embryophyta</taxon>
        <taxon>Tracheophyta</taxon>
        <taxon>Spermatophyta</taxon>
        <taxon>Magnoliopsida</taxon>
        <taxon>eudicotyledons</taxon>
        <taxon>Gunneridae</taxon>
        <taxon>Pentapetalae</taxon>
        <taxon>rosids</taxon>
        <taxon>malvids</taxon>
        <taxon>Brassicales</taxon>
        <taxon>Brassicaceae</taxon>
        <taxon>Brassiceae</taxon>
        <taxon>Brassica</taxon>
    </lineage>
</organism>
<dbReference type="Gramene" id="A10p13360.2_BraZ1">
    <property type="protein sequence ID" value="A10p13360.2_BraZ1.CDS"/>
    <property type="gene ID" value="A10g13360.2_BraZ1"/>
</dbReference>
<dbReference type="Proteomes" id="UP000694005">
    <property type="component" value="Chromosome A10"/>
</dbReference>
<evidence type="ECO:0000313" key="2">
    <source>
        <dbReference type="EMBL" id="VDD17656.1"/>
    </source>
</evidence>